<sequence length="122" mass="13188">MEKSKIIDYDKLTSIFGSDVATGQYAKPATVAPSRQSSEGYIAGYNPFQADSNVGVTIQFNGCQIQSSGGETSSKRKNPRKRNADFIEIISCIEKCNVGLNHAILDVADSIKMPRKQAADAI</sequence>
<dbReference type="Proteomes" id="UP001234297">
    <property type="component" value="Chromosome 2"/>
</dbReference>
<keyword evidence="2" id="KW-1185">Reference proteome</keyword>
<comment type="caution">
    <text evidence="1">The sequence shown here is derived from an EMBL/GenBank/DDBJ whole genome shotgun (WGS) entry which is preliminary data.</text>
</comment>
<evidence type="ECO:0000313" key="1">
    <source>
        <dbReference type="EMBL" id="KAJ8644765.1"/>
    </source>
</evidence>
<accession>A0ACC2MH59</accession>
<evidence type="ECO:0000313" key="2">
    <source>
        <dbReference type="Proteomes" id="UP001234297"/>
    </source>
</evidence>
<gene>
    <name evidence="1" type="ORF">MRB53_006513</name>
</gene>
<reference evidence="1 2" key="1">
    <citation type="journal article" date="2022" name="Hortic Res">
        <title>A haplotype resolved chromosomal level avocado genome allows analysis of novel avocado genes.</title>
        <authorList>
            <person name="Nath O."/>
            <person name="Fletcher S.J."/>
            <person name="Hayward A."/>
            <person name="Shaw L.M."/>
            <person name="Masouleh A.K."/>
            <person name="Furtado A."/>
            <person name="Henry R.J."/>
            <person name="Mitter N."/>
        </authorList>
    </citation>
    <scope>NUCLEOTIDE SEQUENCE [LARGE SCALE GENOMIC DNA]</scope>
    <source>
        <strain evidence="2">cv. Hass</strain>
    </source>
</reference>
<protein>
    <submittedName>
        <fullName evidence="1">Uncharacterized protein</fullName>
    </submittedName>
</protein>
<organism evidence="1 2">
    <name type="scientific">Persea americana</name>
    <name type="common">Avocado</name>
    <dbReference type="NCBI Taxonomy" id="3435"/>
    <lineage>
        <taxon>Eukaryota</taxon>
        <taxon>Viridiplantae</taxon>
        <taxon>Streptophyta</taxon>
        <taxon>Embryophyta</taxon>
        <taxon>Tracheophyta</taxon>
        <taxon>Spermatophyta</taxon>
        <taxon>Magnoliopsida</taxon>
        <taxon>Magnoliidae</taxon>
        <taxon>Laurales</taxon>
        <taxon>Lauraceae</taxon>
        <taxon>Persea</taxon>
    </lineage>
</organism>
<name>A0ACC2MH59_PERAE</name>
<proteinExistence type="predicted"/>
<dbReference type="EMBL" id="CM056810">
    <property type="protein sequence ID" value="KAJ8644765.1"/>
    <property type="molecule type" value="Genomic_DNA"/>
</dbReference>